<keyword evidence="2" id="KW-1185">Reference proteome</keyword>
<proteinExistence type="predicted"/>
<comment type="caution">
    <text evidence="1">The sequence shown here is derived from an EMBL/GenBank/DDBJ whole genome shotgun (WGS) entry which is preliminary data.</text>
</comment>
<dbReference type="AlphaFoldDB" id="A0A318JK65"/>
<organism evidence="1 2">
    <name type="scientific">Undibacterium pigrum</name>
    <dbReference type="NCBI Taxonomy" id="401470"/>
    <lineage>
        <taxon>Bacteria</taxon>
        <taxon>Pseudomonadati</taxon>
        <taxon>Pseudomonadota</taxon>
        <taxon>Betaproteobacteria</taxon>
        <taxon>Burkholderiales</taxon>
        <taxon>Oxalobacteraceae</taxon>
        <taxon>Undibacterium</taxon>
    </lineage>
</organism>
<reference evidence="1 2" key="1">
    <citation type="submission" date="2018-05" db="EMBL/GenBank/DDBJ databases">
        <title>Genomic Encyclopedia of Type Strains, Phase IV (KMG-IV): sequencing the most valuable type-strain genomes for metagenomic binning, comparative biology and taxonomic classification.</title>
        <authorList>
            <person name="Goeker M."/>
        </authorList>
    </citation>
    <scope>NUCLEOTIDE SEQUENCE [LARGE SCALE GENOMIC DNA]</scope>
    <source>
        <strain evidence="1 2">DSM 19792</strain>
    </source>
</reference>
<evidence type="ECO:0000313" key="1">
    <source>
        <dbReference type="EMBL" id="PXX47743.1"/>
    </source>
</evidence>
<accession>A0A318JK65</accession>
<name>A0A318JK65_9BURK</name>
<protein>
    <submittedName>
        <fullName evidence="1">Antitoxin StbD</fullName>
    </submittedName>
</protein>
<gene>
    <name evidence="1" type="ORF">DFR42_1011340</name>
</gene>
<evidence type="ECO:0000313" key="2">
    <source>
        <dbReference type="Proteomes" id="UP000247792"/>
    </source>
</evidence>
<dbReference type="RefSeq" id="WP_110254081.1">
    <property type="nucleotide sequence ID" value="NZ_QJKB01000001.1"/>
</dbReference>
<sequence>MHTNSSMSVKKLRRHAKAVLREAALAPVAILSDDDLDDYLMSSEAFQTMNKKLDDIEGGERIRRLSAGKPEKFFAEEL</sequence>
<dbReference type="Proteomes" id="UP000247792">
    <property type="component" value="Unassembled WGS sequence"/>
</dbReference>
<dbReference type="EMBL" id="QJKB01000001">
    <property type="protein sequence ID" value="PXX47743.1"/>
    <property type="molecule type" value="Genomic_DNA"/>
</dbReference>